<dbReference type="GO" id="GO:0043831">
    <property type="term" value="F:thiosulfate dehydrogenase (quinone) activity"/>
    <property type="evidence" value="ECO:0007669"/>
    <property type="project" value="UniProtKB-EC"/>
</dbReference>
<keyword evidence="2" id="KW-1133">Transmembrane helix</keyword>
<feature type="transmembrane region" description="Helical" evidence="2">
    <location>
        <begin position="126"/>
        <end position="143"/>
    </location>
</feature>
<protein>
    <submittedName>
        <fullName evidence="3">Thiosulfate dehydrogenase [quinone] large subunit</fullName>
        <ecNumber evidence="3">1.8.5.2</ecNumber>
    </submittedName>
</protein>
<comment type="caution">
    <text evidence="3">The sequence shown here is derived from an EMBL/GenBank/DDBJ whole genome shotgun (WGS) entry which is preliminary data.</text>
</comment>
<accession>A0A7W0HUP1</accession>
<evidence type="ECO:0000313" key="3">
    <source>
        <dbReference type="EMBL" id="MBA2895991.1"/>
    </source>
</evidence>
<reference evidence="3 4" key="1">
    <citation type="submission" date="2020-07" db="EMBL/GenBank/DDBJ databases">
        <title>Genomic Encyclopedia of Type Strains, Phase IV (KMG-IV): sequencing the most valuable type-strain genomes for metagenomic binning, comparative biology and taxonomic classification.</title>
        <authorList>
            <person name="Goeker M."/>
        </authorList>
    </citation>
    <scope>NUCLEOTIDE SEQUENCE [LARGE SCALE GENOMIC DNA]</scope>
    <source>
        <strain evidence="3 4">DSM 45533</strain>
    </source>
</reference>
<feature type="transmembrane region" description="Helical" evidence="2">
    <location>
        <begin position="155"/>
        <end position="176"/>
    </location>
</feature>
<feature type="transmembrane region" description="Helical" evidence="2">
    <location>
        <begin position="101"/>
        <end position="119"/>
    </location>
</feature>
<proteinExistence type="predicted"/>
<evidence type="ECO:0000256" key="2">
    <source>
        <dbReference type="SAM" id="Phobius"/>
    </source>
</evidence>
<dbReference type="Proteomes" id="UP000530928">
    <property type="component" value="Unassembled WGS sequence"/>
</dbReference>
<keyword evidence="2" id="KW-0472">Membrane</keyword>
<dbReference type="RefSeq" id="WP_181614740.1">
    <property type="nucleotide sequence ID" value="NZ_BAABAM010000007.1"/>
</dbReference>
<gene>
    <name evidence="3" type="ORF">HNR30_007382</name>
</gene>
<organism evidence="3 4">
    <name type="scientific">Nonomuraea soli</name>
    <dbReference type="NCBI Taxonomy" id="1032476"/>
    <lineage>
        <taxon>Bacteria</taxon>
        <taxon>Bacillati</taxon>
        <taxon>Actinomycetota</taxon>
        <taxon>Actinomycetes</taxon>
        <taxon>Streptosporangiales</taxon>
        <taxon>Streptosporangiaceae</taxon>
        <taxon>Nonomuraea</taxon>
    </lineage>
</organism>
<dbReference type="AlphaFoldDB" id="A0A7W0HUP1"/>
<sequence length="192" mass="20265">MTTQIVERPHGRHAAPYRPETDQPAAPAPAGRTGWAPRVWAATRIALGFVFLWAFLDKTFGLGFSTPAQNAWINGGNPTAGFLGGVEGPFSGMFHAMAGNPVVNVLFMAGLLGVGVALILGIGMRVAAVSGAIMMVLMWMASLPMTSNPVIDDHVIYALVLVGLAAAKAGDTFGLGRAWARTALVRNQPWLR</sequence>
<evidence type="ECO:0000256" key="1">
    <source>
        <dbReference type="SAM" id="MobiDB-lite"/>
    </source>
</evidence>
<dbReference type="EC" id="1.8.5.2" evidence="3"/>
<name>A0A7W0HUP1_9ACTN</name>
<dbReference type="EMBL" id="JACDUR010000008">
    <property type="protein sequence ID" value="MBA2895991.1"/>
    <property type="molecule type" value="Genomic_DNA"/>
</dbReference>
<feature type="transmembrane region" description="Helical" evidence="2">
    <location>
        <begin position="39"/>
        <end position="56"/>
    </location>
</feature>
<keyword evidence="2" id="KW-0812">Transmembrane</keyword>
<feature type="region of interest" description="Disordered" evidence="1">
    <location>
        <begin position="1"/>
        <end position="30"/>
    </location>
</feature>
<keyword evidence="3" id="KW-0560">Oxidoreductase</keyword>
<keyword evidence="4" id="KW-1185">Reference proteome</keyword>
<evidence type="ECO:0000313" key="4">
    <source>
        <dbReference type="Proteomes" id="UP000530928"/>
    </source>
</evidence>